<evidence type="ECO:0000256" key="2">
    <source>
        <dbReference type="ARBA" id="ARBA00023015"/>
    </source>
</evidence>
<dbReference type="eggNOG" id="COG2207">
    <property type="taxonomic scope" value="Bacteria"/>
</dbReference>
<dbReference type="PROSITE" id="PS00041">
    <property type="entry name" value="HTH_ARAC_FAMILY_1"/>
    <property type="match status" value="1"/>
</dbReference>
<sequence>MGVLRPSQLRLAQVILDEIGESTADTFWLPMPADSRLQRIAIALTEQPADERSLEEWACWAHITSRTLSRKFVDETGLTFTAWRQRARLLRALELLAAGKSVTTIALELGYDNVSAFIALFKRTFGVTPGRYLAQNI</sequence>
<dbReference type="InterPro" id="IPR020449">
    <property type="entry name" value="Tscrpt_reg_AraC-type_HTH"/>
</dbReference>
<dbReference type="AlphaFoldDB" id="D4XEC2"/>
<dbReference type="InterPro" id="IPR018060">
    <property type="entry name" value="HTH_AraC"/>
</dbReference>
<reference evidence="7" key="1">
    <citation type="submission" date="2010-03" db="EMBL/GenBank/DDBJ databases">
        <title>Complete sequence of Mobiluncus curtisii ATCC 43063.</title>
        <authorList>
            <person name="Muzny D."/>
            <person name="Qin X."/>
            <person name="Deng J."/>
            <person name="Jiang H."/>
            <person name="Liu Y."/>
            <person name="Qu J."/>
            <person name="Song X.-Z."/>
            <person name="Zhang L."/>
            <person name="Thornton R."/>
            <person name="Coyle M."/>
            <person name="Francisco L."/>
            <person name="Jackson L."/>
            <person name="Javaid M."/>
            <person name="Korchina V."/>
            <person name="Kovar C."/>
            <person name="Mata R."/>
            <person name="Mathew T."/>
            <person name="Ngo R."/>
            <person name="Nguyen L."/>
            <person name="Nguyen N."/>
            <person name="Okwuonu G."/>
            <person name="Ongeri F."/>
            <person name="Pham C."/>
            <person name="Simmons D."/>
            <person name="Wilczek-Boney K."/>
            <person name="Hale W."/>
            <person name="Jakkamsetti A."/>
            <person name="Pham P."/>
            <person name="Ruth R."/>
            <person name="San Lucas F."/>
            <person name="Warren J."/>
            <person name="Zhang J."/>
            <person name="Zhao Z."/>
            <person name="Zhou C."/>
            <person name="Zhu D."/>
            <person name="Lee S."/>
            <person name="Bess C."/>
            <person name="Blankenburg K."/>
            <person name="Forbes L."/>
            <person name="Fu Q."/>
            <person name="Gubbala S."/>
            <person name="Hirani K."/>
            <person name="Jayaseelan J.C."/>
            <person name="Lara F."/>
            <person name="Munidasa M."/>
            <person name="Palculict T."/>
            <person name="Patil S."/>
            <person name="Pu L.-L."/>
            <person name="Saada N."/>
            <person name="Tang L."/>
            <person name="Weissenberger G."/>
            <person name="Zhu Y."/>
            <person name="Hemphill L."/>
            <person name="Shang Y."/>
            <person name="Youmans B."/>
            <person name="Ayvaz T."/>
            <person name="Ross M."/>
            <person name="Santibanez J."/>
            <person name="Aqrawi P."/>
            <person name="Gross S."/>
            <person name="Joshi V."/>
            <person name="Fowler G."/>
            <person name="Nazareth L."/>
            <person name="Reid J."/>
            <person name="Worley K."/>
            <person name="Petrosino J."/>
            <person name="Highlander S."/>
            <person name="Gibbs R."/>
            <person name="Gibbs R."/>
        </authorList>
    </citation>
    <scope>NUCLEOTIDE SEQUENCE [LARGE SCALE GENOMIC DNA]</scope>
    <source>
        <strain evidence="7">ATCC 43553</strain>
    </source>
</reference>
<evidence type="ECO:0000313" key="7">
    <source>
        <dbReference type="Proteomes" id="UP000004510"/>
    </source>
</evidence>
<dbReference type="PATRIC" id="fig|742159.3.peg.4831"/>
<dbReference type="InterPro" id="IPR018062">
    <property type="entry name" value="HTH_AraC-typ_CS"/>
</dbReference>
<feature type="domain" description="HTH araC/xylS-type" evidence="5">
    <location>
        <begin position="38"/>
        <end position="135"/>
    </location>
</feature>
<comment type="caution">
    <text evidence="6">The sequence shown here is derived from an EMBL/GenBank/DDBJ whole genome shotgun (WGS) entry which is preliminary data.</text>
</comment>
<organism evidence="6 7">
    <name type="scientific">Achromobacter piechaudii ATCC 43553</name>
    <dbReference type="NCBI Taxonomy" id="742159"/>
    <lineage>
        <taxon>Bacteria</taxon>
        <taxon>Pseudomonadati</taxon>
        <taxon>Pseudomonadota</taxon>
        <taxon>Betaproteobacteria</taxon>
        <taxon>Burkholderiales</taxon>
        <taxon>Alcaligenaceae</taxon>
        <taxon>Achromobacter</taxon>
    </lineage>
</organism>
<dbReference type="InterPro" id="IPR009057">
    <property type="entry name" value="Homeodomain-like_sf"/>
</dbReference>
<keyword evidence="4" id="KW-0804">Transcription</keyword>
<dbReference type="Proteomes" id="UP000004510">
    <property type="component" value="Unassembled WGS sequence"/>
</dbReference>
<dbReference type="SUPFAM" id="SSF46689">
    <property type="entry name" value="Homeodomain-like"/>
    <property type="match status" value="2"/>
</dbReference>
<evidence type="ECO:0000256" key="3">
    <source>
        <dbReference type="ARBA" id="ARBA00023125"/>
    </source>
</evidence>
<protein>
    <submittedName>
        <fullName evidence="6">Transcriptional regulator, AraC family</fullName>
    </submittedName>
</protein>
<dbReference type="FunFam" id="1.10.10.60:FF:000132">
    <property type="entry name" value="AraC family transcriptional regulator"/>
    <property type="match status" value="1"/>
</dbReference>
<dbReference type="Pfam" id="PF12833">
    <property type="entry name" value="HTH_18"/>
    <property type="match status" value="1"/>
</dbReference>
<dbReference type="GO" id="GO:0003700">
    <property type="term" value="F:DNA-binding transcription factor activity"/>
    <property type="evidence" value="ECO:0007669"/>
    <property type="project" value="InterPro"/>
</dbReference>
<keyword evidence="3" id="KW-0238">DNA-binding</keyword>
<accession>D4XEC2</accession>
<dbReference type="PANTHER" id="PTHR11019:SF199">
    <property type="entry name" value="HTH-TYPE TRANSCRIPTIONAL REGULATOR NIMR"/>
    <property type="match status" value="1"/>
</dbReference>
<dbReference type="HOGENOM" id="CLU_000445_87_3_4"/>
<name>D4XEC2_9BURK</name>
<evidence type="ECO:0000256" key="4">
    <source>
        <dbReference type="ARBA" id="ARBA00023163"/>
    </source>
</evidence>
<proteinExistence type="predicted"/>
<keyword evidence="1" id="KW-0678">Repressor</keyword>
<dbReference type="EMBL" id="ADMS01000089">
    <property type="protein sequence ID" value="EFF74771.1"/>
    <property type="molecule type" value="Genomic_DNA"/>
</dbReference>
<dbReference type="PANTHER" id="PTHR11019">
    <property type="entry name" value="HTH-TYPE TRANSCRIPTIONAL REGULATOR NIMR"/>
    <property type="match status" value="1"/>
</dbReference>
<evidence type="ECO:0000259" key="5">
    <source>
        <dbReference type="PROSITE" id="PS01124"/>
    </source>
</evidence>
<evidence type="ECO:0000313" key="6">
    <source>
        <dbReference type="EMBL" id="EFF74771.1"/>
    </source>
</evidence>
<gene>
    <name evidence="6" type="ORF">HMPREF0004_3819</name>
</gene>
<evidence type="ECO:0000256" key="1">
    <source>
        <dbReference type="ARBA" id="ARBA00022491"/>
    </source>
</evidence>
<keyword evidence="2" id="KW-0805">Transcription regulation</keyword>
<dbReference type="Gene3D" id="1.10.10.60">
    <property type="entry name" value="Homeodomain-like"/>
    <property type="match status" value="1"/>
</dbReference>
<dbReference type="SMART" id="SM00342">
    <property type="entry name" value="HTH_ARAC"/>
    <property type="match status" value="1"/>
</dbReference>
<dbReference type="PROSITE" id="PS01124">
    <property type="entry name" value="HTH_ARAC_FAMILY_2"/>
    <property type="match status" value="1"/>
</dbReference>
<dbReference type="GO" id="GO:0043565">
    <property type="term" value="F:sequence-specific DNA binding"/>
    <property type="evidence" value="ECO:0007669"/>
    <property type="project" value="InterPro"/>
</dbReference>
<dbReference type="PRINTS" id="PR00032">
    <property type="entry name" value="HTHARAC"/>
</dbReference>